<keyword evidence="3" id="KW-0809">Transit peptide</keyword>
<evidence type="ECO:0000313" key="6">
    <source>
        <dbReference type="EMBL" id="ODV89616.1"/>
    </source>
</evidence>
<dbReference type="EMBL" id="KV453843">
    <property type="protein sequence ID" value="ODV89616.1"/>
    <property type="molecule type" value="Genomic_DNA"/>
</dbReference>
<feature type="region of interest" description="Disordered" evidence="5">
    <location>
        <begin position="73"/>
        <end position="104"/>
    </location>
</feature>
<evidence type="ECO:0000256" key="3">
    <source>
        <dbReference type="ARBA" id="ARBA00022946"/>
    </source>
</evidence>
<accession>A0A1E4TCW9</accession>
<dbReference type="GO" id="GO:0033615">
    <property type="term" value="P:mitochondrial proton-transporting ATP synthase complex assembly"/>
    <property type="evidence" value="ECO:0007669"/>
    <property type="project" value="EnsemblFungi"/>
</dbReference>
<dbReference type="GO" id="GO:0051082">
    <property type="term" value="F:unfolded protein binding"/>
    <property type="evidence" value="ECO:0007669"/>
    <property type="project" value="EnsemblFungi"/>
</dbReference>
<evidence type="ECO:0000256" key="5">
    <source>
        <dbReference type="SAM" id="MobiDB-lite"/>
    </source>
</evidence>
<comment type="similarity">
    <text evidence="2">Belongs to the ATP11 family.</text>
</comment>
<dbReference type="AlphaFoldDB" id="A0A1E4TCW9"/>
<evidence type="ECO:0000256" key="1">
    <source>
        <dbReference type="ARBA" id="ARBA00004173"/>
    </source>
</evidence>
<dbReference type="PANTHER" id="PTHR13126">
    <property type="entry name" value="CHAPERONE ATP11"/>
    <property type="match status" value="1"/>
</dbReference>
<evidence type="ECO:0000256" key="2">
    <source>
        <dbReference type="ARBA" id="ARBA00009116"/>
    </source>
</evidence>
<dbReference type="InterPro" id="IPR010591">
    <property type="entry name" value="ATP11"/>
</dbReference>
<protein>
    <recommendedName>
        <fullName evidence="8">ATP11 protein</fullName>
    </recommendedName>
</protein>
<reference evidence="7" key="1">
    <citation type="submission" date="2016-02" db="EMBL/GenBank/DDBJ databases">
        <title>Comparative genomics of biotechnologically important yeasts.</title>
        <authorList>
            <consortium name="DOE Joint Genome Institute"/>
            <person name="Riley R."/>
            <person name="Haridas S."/>
            <person name="Wolfe K.H."/>
            <person name="Lopes M.R."/>
            <person name="Hittinger C.T."/>
            <person name="Goker M."/>
            <person name="Salamov A."/>
            <person name="Wisecaver J."/>
            <person name="Long T.M."/>
            <person name="Aerts A.L."/>
            <person name="Barry K."/>
            <person name="Choi C."/>
            <person name="Clum A."/>
            <person name="Coughlan A.Y."/>
            <person name="Deshpande S."/>
            <person name="Douglass A.P."/>
            <person name="Hanson S.J."/>
            <person name="Klenk H.-P."/>
            <person name="Labutti K."/>
            <person name="Lapidus A."/>
            <person name="Lindquist E."/>
            <person name="Lipzen A."/>
            <person name="Meier-Kolthoff J.P."/>
            <person name="Ohm R.A."/>
            <person name="Otillar R.P."/>
            <person name="Pangilinan J."/>
            <person name="Peng Y."/>
            <person name="Rokas A."/>
            <person name="Rosa C.A."/>
            <person name="Scheuner C."/>
            <person name="Sibirny A.A."/>
            <person name="Slot J.C."/>
            <person name="Stielow J.B."/>
            <person name="Sun H."/>
            <person name="Kurtzman C.P."/>
            <person name="Blackwell M."/>
            <person name="Jeffries T.W."/>
            <person name="Grigoriev I.V."/>
        </authorList>
    </citation>
    <scope>NUCLEOTIDE SEQUENCE [LARGE SCALE GENOMIC DNA]</scope>
    <source>
        <strain evidence="7">NRRL Y-17796</strain>
    </source>
</reference>
<sequence>MFGSALLRRSRCLHAPFLPPRIPVRCKSELVSKYMNQIEAKAKELGVSTEELLKHASAKPKQHVAPEMKHLFEKKPHKSSAKSSAINDSTSAARNTEANHPESKKIKTLDSFVDVEKMIELDEKSIEYLWRARHQSEYSVSAALDPTTYARLRQVAREYPLFLLPVPRDGGYEMHYLQWSFPERHTVHLIITPLEEYKLHQEFARPHSMISFHSDLLSHKKNVVLMAGQVDTDVISTADVQFLLLSMQKFYTADVSTPRGQRRLKLIADFYNGSPDFSYQTLLDEVDTVE</sequence>
<feature type="compositionally biased region" description="Polar residues" evidence="5">
    <location>
        <begin position="86"/>
        <end position="96"/>
    </location>
</feature>
<name>A0A1E4TCW9_9ASCO</name>
<keyword evidence="4" id="KW-0496">Mitochondrion</keyword>
<comment type="subcellular location">
    <subcellularLocation>
        <location evidence="1">Mitochondrion</location>
    </subcellularLocation>
</comment>
<keyword evidence="7" id="KW-1185">Reference proteome</keyword>
<evidence type="ECO:0000256" key="4">
    <source>
        <dbReference type="ARBA" id="ARBA00023128"/>
    </source>
</evidence>
<dbReference type="PANTHER" id="PTHR13126:SF0">
    <property type="entry name" value="ATP SYNTHASE MITOCHONDRIAL F1 COMPLEX ASSEMBLY FACTOR 1"/>
    <property type="match status" value="1"/>
</dbReference>
<dbReference type="OrthoDB" id="16535at2759"/>
<gene>
    <name evidence="6" type="ORF">CANCADRAFT_141245</name>
</gene>
<dbReference type="Proteomes" id="UP000095023">
    <property type="component" value="Unassembled WGS sequence"/>
</dbReference>
<evidence type="ECO:0000313" key="7">
    <source>
        <dbReference type="Proteomes" id="UP000095023"/>
    </source>
</evidence>
<organism evidence="6 7">
    <name type="scientific">Tortispora caseinolytica NRRL Y-17796</name>
    <dbReference type="NCBI Taxonomy" id="767744"/>
    <lineage>
        <taxon>Eukaryota</taxon>
        <taxon>Fungi</taxon>
        <taxon>Dikarya</taxon>
        <taxon>Ascomycota</taxon>
        <taxon>Saccharomycotina</taxon>
        <taxon>Trigonopsidomycetes</taxon>
        <taxon>Trigonopsidales</taxon>
        <taxon>Trigonopsidaceae</taxon>
        <taxon>Tortispora</taxon>
    </lineage>
</organism>
<dbReference type="Pfam" id="PF06644">
    <property type="entry name" value="ATP11"/>
    <property type="match status" value="1"/>
</dbReference>
<dbReference type="GO" id="GO:0005759">
    <property type="term" value="C:mitochondrial matrix"/>
    <property type="evidence" value="ECO:0007669"/>
    <property type="project" value="EnsemblFungi"/>
</dbReference>
<proteinExistence type="inferred from homology"/>
<evidence type="ECO:0008006" key="8">
    <source>
        <dbReference type="Google" id="ProtNLM"/>
    </source>
</evidence>